<accession>A0A2J6PFC2</accession>
<dbReference type="EMBL" id="KZ613544">
    <property type="protein sequence ID" value="PMD12679.1"/>
    <property type="molecule type" value="Genomic_DNA"/>
</dbReference>
<dbReference type="Pfam" id="PF06985">
    <property type="entry name" value="HET"/>
    <property type="match status" value="1"/>
</dbReference>
<gene>
    <name evidence="2" type="ORF">NA56DRAFT_712849</name>
</gene>
<protein>
    <recommendedName>
        <fullName evidence="1">Heterokaryon incompatibility domain-containing protein</fullName>
    </recommendedName>
</protein>
<dbReference type="AlphaFoldDB" id="A0A2J6PFC2"/>
<dbReference type="InterPro" id="IPR010730">
    <property type="entry name" value="HET"/>
</dbReference>
<organism evidence="2 3">
    <name type="scientific">Hyaloscypha hepaticicola</name>
    <dbReference type="NCBI Taxonomy" id="2082293"/>
    <lineage>
        <taxon>Eukaryota</taxon>
        <taxon>Fungi</taxon>
        <taxon>Dikarya</taxon>
        <taxon>Ascomycota</taxon>
        <taxon>Pezizomycotina</taxon>
        <taxon>Leotiomycetes</taxon>
        <taxon>Helotiales</taxon>
        <taxon>Hyaloscyphaceae</taxon>
        <taxon>Hyaloscypha</taxon>
    </lineage>
</organism>
<evidence type="ECO:0000259" key="1">
    <source>
        <dbReference type="Pfam" id="PF06985"/>
    </source>
</evidence>
<evidence type="ECO:0000313" key="2">
    <source>
        <dbReference type="EMBL" id="PMD12679.1"/>
    </source>
</evidence>
<name>A0A2J6PFC2_9HELO</name>
<dbReference type="Proteomes" id="UP000235672">
    <property type="component" value="Unassembled WGS sequence"/>
</dbReference>
<reference evidence="2 3" key="1">
    <citation type="submission" date="2016-05" db="EMBL/GenBank/DDBJ databases">
        <title>A degradative enzymes factory behind the ericoid mycorrhizal symbiosis.</title>
        <authorList>
            <consortium name="DOE Joint Genome Institute"/>
            <person name="Martino E."/>
            <person name="Morin E."/>
            <person name="Grelet G."/>
            <person name="Kuo A."/>
            <person name="Kohler A."/>
            <person name="Daghino S."/>
            <person name="Barry K."/>
            <person name="Choi C."/>
            <person name="Cichocki N."/>
            <person name="Clum A."/>
            <person name="Copeland A."/>
            <person name="Hainaut M."/>
            <person name="Haridas S."/>
            <person name="Labutti K."/>
            <person name="Lindquist E."/>
            <person name="Lipzen A."/>
            <person name="Khouja H.-R."/>
            <person name="Murat C."/>
            <person name="Ohm R."/>
            <person name="Olson A."/>
            <person name="Spatafora J."/>
            <person name="Veneault-Fourrey C."/>
            <person name="Henrissat B."/>
            <person name="Grigoriev I."/>
            <person name="Martin F."/>
            <person name="Perotto S."/>
        </authorList>
    </citation>
    <scope>NUCLEOTIDE SEQUENCE [LARGE SCALE GENOMIC DNA]</scope>
    <source>
        <strain evidence="2 3">UAMH 7357</strain>
    </source>
</reference>
<evidence type="ECO:0000313" key="3">
    <source>
        <dbReference type="Proteomes" id="UP000235672"/>
    </source>
</evidence>
<dbReference type="OrthoDB" id="3556612at2759"/>
<sequence length="120" mass="13290">MNWLSQDSEVVNSNSINTTHETSVIDRVCINQEDPVEWKEQVLLMGEICKCAYDVLVSLGDPPPGLLNAAGYPNQIPGVVKKIERNVVRIGPNFLSSMSAGLPINDNPVWAIMIKRRSKD</sequence>
<feature type="domain" description="Heterokaryon incompatibility" evidence="1">
    <location>
        <begin position="25"/>
        <end position="62"/>
    </location>
</feature>
<keyword evidence="3" id="KW-1185">Reference proteome</keyword>
<proteinExistence type="predicted"/>